<evidence type="ECO:0000256" key="4">
    <source>
        <dbReference type="ARBA" id="ARBA00022741"/>
    </source>
</evidence>
<comment type="similarity">
    <text evidence="8">Belongs to the MobA family.</text>
</comment>
<evidence type="ECO:0000256" key="1">
    <source>
        <dbReference type="ARBA" id="ARBA00022490"/>
    </source>
</evidence>
<feature type="binding site" evidence="8">
    <location>
        <position position="23"/>
    </location>
    <ligand>
        <name>GTP</name>
        <dbReference type="ChEBI" id="CHEBI:37565"/>
    </ligand>
</feature>
<evidence type="ECO:0000256" key="6">
    <source>
        <dbReference type="ARBA" id="ARBA00023134"/>
    </source>
</evidence>
<dbReference type="InterPro" id="IPR013482">
    <property type="entry name" value="Molybde_CF_guanTrfase"/>
</dbReference>
<accession>I8J099</accession>
<evidence type="ECO:0000313" key="11">
    <source>
        <dbReference type="Proteomes" id="UP000004080"/>
    </source>
</evidence>
<dbReference type="Proteomes" id="UP000004080">
    <property type="component" value="Unassembled WGS sequence"/>
</dbReference>
<evidence type="ECO:0000313" key="10">
    <source>
        <dbReference type="EMBL" id="EIT85166.1"/>
    </source>
</evidence>
<reference evidence="10 11" key="1">
    <citation type="journal article" date="2012" name="J. Bacteriol.">
        <title>Genome of Bacillus macauensis ZFHKF-1, a Long-Chain-Forming Bacterium.</title>
        <authorList>
            <person name="Cai L."/>
            <person name="Zhang T."/>
        </authorList>
    </citation>
    <scope>NUCLEOTIDE SEQUENCE [LARGE SCALE GENOMIC DNA]</scope>
    <source>
        <strain evidence="10 11">ZFHKF-1</strain>
    </source>
</reference>
<comment type="function">
    <text evidence="8">Transfers a GMP moiety from GTP to Mo-molybdopterin (Mo-MPT) cofactor (Moco or molybdenum cofactor) to form Mo-molybdopterin guanine dinucleotide (Mo-MGD) cofactor.</text>
</comment>
<keyword evidence="5 8" id="KW-0460">Magnesium</keyword>
<dbReference type="Gene3D" id="3.90.550.10">
    <property type="entry name" value="Spore Coat Polysaccharide Biosynthesis Protein SpsA, Chain A"/>
    <property type="match status" value="1"/>
</dbReference>
<comment type="subcellular location">
    <subcellularLocation>
        <location evidence="8">Cytoplasm</location>
    </subcellularLocation>
</comment>
<dbReference type="GO" id="GO:0061603">
    <property type="term" value="F:molybdenum cofactor guanylyltransferase activity"/>
    <property type="evidence" value="ECO:0007669"/>
    <property type="project" value="UniProtKB-EC"/>
</dbReference>
<comment type="caution">
    <text evidence="10">The sequence shown here is derived from an EMBL/GenBank/DDBJ whole genome shotgun (WGS) entry which is preliminary data.</text>
</comment>
<dbReference type="STRING" id="1196324.A374_10500"/>
<feature type="binding site" evidence="8">
    <location>
        <position position="69"/>
    </location>
    <ligand>
        <name>GTP</name>
        <dbReference type="ChEBI" id="CHEBI:37565"/>
    </ligand>
</feature>
<comment type="domain">
    <text evidence="8">The N-terminal domain determines nucleotide recognition and specific binding, while the C-terminal domain determines the specific binding to the target protein.</text>
</comment>
<dbReference type="AlphaFoldDB" id="I8J099"/>
<dbReference type="OrthoDB" id="9788394at2"/>
<dbReference type="SUPFAM" id="SSF53448">
    <property type="entry name" value="Nucleotide-diphospho-sugar transferases"/>
    <property type="match status" value="1"/>
</dbReference>
<organism evidence="10 11">
    <name type="scientific">Fictibacillus macauensis ZFHKF-1</name>
    <dbReference type="NCBI Taxonomy" id="1196324"/>
    <lineage>
        <taxon>Bacteria</taxon>
        <taxon>Bacillati</taxon>
        <taxon>Bacillota</taxon>
        <taxon>Bacilli</taxon>
        <taxon>Bacillales</taxon>
        <taxon>Fictibacillaceae</taxon>
        <taxon>Fictibacillus</taxon>
    </lineage>
</organism>
<comment type="cofactor">
    <cofactor evidence="8">
        <name>Mg(2+)</name>
        <dbReference type="ChEBI" id="CHEBI:18420"/>
    </cofactor>
</comment>
<keyword evidence="2 8" id="KW-0808">Transferase</keyword>
<evidence type="ECO:0000256" key="5">
    <source>
        <dbReference type="ARBA" id="ARBA00022842"/>
    </source>
</evidence>
<comment type="caution">
    <text evidence="8">Lacks conserved residue(s) required for the propagation of feature annotation.</text>
</comment>
<proteinExistence type="inferred from homology"/>
<keyword evidence="3 8" id="KW-0479">Metal-binding</keyword>
<keyword evidence="1 8" id="KW-0963">Cytoplasm</keyword>
<evidence type="ECO:0000256" key="3">
    <source>
        <dbReference type="ARBA" id="ARBA00022723"/>
    </source>
</evidence>
<name>I8J099_9BACL</name>
<dbReference type="GO" id="GO:0046872">
    <property type="term" value="F:metal ion binding"/>
    <property type="evidence" value="ECO:0007669"/>
    <property type="project" value="UniProtKB-KW"/>
</dbReference>
<feature type="binding site" evidence="8">
    <location>
        <position position="101"/>
    </location>
    <ligand>
        <name>GTP</name>
        <dbReference type="ChEBI" id="CHEBI:37565"/>
    </ligand>
</feature>
<dbReference type="GO" id="GO:0006777">
    <property type="term" value="P:Mo-molybdopterin cofactor biosynthetic process"/>
    <property type="evidence" value="ECO:0007669"/>
    <property type="project" value="UniProtKB-KW"/>
</dbReference>
<keyword evidence="11" id="KW-1185">Reference proteome</keyword>
<keyword evidence="6 8" id="KW-0342">GTP-binding</keyword>
<dbReference type="GO" id="GO:0005737">
    <property type="term" value="C:cytoplasm"/>
    <property type="evidence" value="ECO:0007669"/>
    <property type="project" value="UniProtKB-SubCell"/>
</dbReference>
<dbReference type="GO" id="GO:0005525">
    <property type="term" value="F:GTP binding"/>
    <property type="evidence" value="ECO:0007669"/>
    <property type="project" value="UniProtKB-UniRule"/>
</dbReference>
<dbReference type="PATRIC" id="fig|1196324.3.peg.2148"/>
<evidence type="ECO:0000256" key="7">
    <source>
        <dbReference type="ARBA" id="ARBA00023150"/>
    </source>
</evidence>
<gene>
    <name evidence="8" type="primary">mobA</name>
    <name evidence="10" type="ORF">A374_10500</name>
</gene>
<dbReference type="CDD" id="cd02503">
    <property type="entry name" value="MobA"/>
    <property type="match status" value="1"/>
</dbReference>
<dbReference type="HAMAP" id="MF_00316">
    <property type="entry name" value="MobA"/>
    <property type="match status" value="1"/>
</dbReference>
<evidence type="ECO:0000256" key="8">
    <source>
        <dbReference type="HAMAP-Rule" id="MF_00316"/>
    </source>
</evidence>
<dbReference type="InterPro" id="IPR025877">
    <property type="entry name" value="MobA-like_NTP_Trfase"/>
</dbReference>
<feature type="domain" description="MobA-like NTP transferase" evidence="9">
    <location>
        <begin position="8"/>
        <end position="166"/>
    </location>
</feature>
<dbReference type="RefSeq" id="WP_007202184.1">
    <property type="nucleotide sequence ID" value="NZ_AKKV01000026.1"/>
</dbReference>
<feature type="binding site" evidence="8">
    <location>
        <position position="101"/>
    </location>
    <ligand>
        <name>Mg(2+)</name>
        <dbReference type="ChEBI" id="CHEBI:18420"/>
    </ligand>
</feature>
<dbReference type="PANTHER" id="PTHR19136">
    <property type="entry name" value="MOLYBDENUM COFACTOR GUANYLYLTRANSFERASE"/>
    <property type="match status" value="1"/>
</dbReference>
<keyword evidence="4 8" id="KW-0547">Nucleotide-binding</keyword>
<evidence type="ECO:0000256" key="2">
    <source>
        <dbReference type="ARBA" id="ARBA00022679"/>
    </source>
</evidence>
<keyword evidence="7 8" id="KW-0501">Molybdenum cofactor biosynthesis</keyword>
<dbReference type="PANTHER" id="PTHR19136:SF81">
    <property type="entry name" value="MOLYBDENUM COFACTOR GUANYLYLTRANSFERASE"/>
    <property type="match status" value="1"/>
</dbReference>
<dbReference type="InterPro" id="IPR029044">
    <property type="entry name" value="Nucleotide-diphossugar_trans"/>
</dbReference>
<dbReference type="eggNOG" id="COG0746">
    <property type="taxonomic scope" value="Bacteria"/>
</dbReference>
<evidence type="ECO:0000259" key="9">
    <source>
        <dbReference type="Pfam" id="PF12804"/>
    </source>
</evidence>
<dbReference type="EC" id="2.7.7.77" evidence="8"/>
<dbReference type="EMBL" id="AKKV01000026">
    <property type="protein sequence ID" value="EIT85166.1"/>
    <property type="molecule type" value="Genomic_DNA"/>
</dbReference>
<sequence length="194" mass="21551">MDAAITGGIILAGGSSRRFGEHKAFAQYKERYFYEIAVSVVQEVAEQCVVVAYHRIASQLSTNVSVIQDRQEVMGQGPLAGLYSGMNAIGVEGWFAVITCDTPFMTADVYYRLLHMAQQEPDGDAIVPVSAGVIQPLTALYHRRILPQLMQLLNEGKRSVRALLEQIAVKFVTEDDASLFVNINTKEDYEKYVK</sequence>
<dbReference type="Pfam" id="PF12804">
    <property type="entry name" value="NTP_transf_3"/>
    <property type="match status" value="1"/>
</dbReference>
<comment type="catalytic activity">
    <reaction evidence="8">
        <text>Mo-molybdopterin + GTP + H(+) = Mo-molybdopterin guanine dinucleotide + diphosphate</text>
        <dbReference type="Rhea" id="RHEA:34243"/>
        <dbReference type="ChEBI" id="CHEBI:15378"/>
        <dbReference type="ChEBI" id="CHEBI:33019"/>
        <dbReference type="ChEBI" id="CHEBI:37565"/>
        <dbReference type="ChEBI" id="CHEBI:71302"/>
        <dbReference type="ChEBI" id="CHEBI:71310"/>
        <dbReference type="EC" id="2.7.7.77"/>
    </reaction>
</comment>
<feature type="binding site" evidence="8">
    <location>
        <begin position="11"/>
        <end position="13"/>
    </location>
    <ligand>
        <name>GTP</name>
        <dbReference type="ChEBI" id="CHEBI:37565"/>
    </ligand>
</feature>
<protein>
    <recommendedName>
        <fullName evidence="8">Probable molybdenum cofactor guanylyltransferase</fullName>
        <shortName evidence="8">MoCo guanylyltransferase</shortName>
        <ecNumber evidence="8">2.7.7.77</ecNumber>
    </recommendedName>
    <alternativeName>
        <fullName evidence="8">GTP:molybdopterin guanylyltransferase</fullName>
    </alternativeName>
    <alternativeName>
        <fullName evidence="8">Mo-MPT guanylyltransferase</fullName>
    </alternativeName>
    <alternativeName>
        <fullName evidence="8">Molybdopterin guanylyltransferase</fullName>
    </alternativeName>
    <alternativeName>
        <fullName evidence="8">Molybdopterin-guanine dinucleotide synthase</fullName>
        <shortName evidence="8">MGD synthase</shortName>
    </alternativeName>
</protein>